<dbReference type="EMBL" id="ACNN01000020">
    <property type="protein sequence ID" value="EEN82840.1"/>
    <property type="molecule type" value="Genomic_DNA"/>
</dbReference>
<dbReference type="Proteomes" id="UP000004295">
    <property type="component" value="Unassembled WGS sequence"/>
</dbReference>
<feature type="chain" id="PRO_5002927935" description="Outer membrane protein beta-barrel domain-containing protein" evidence="1">
    <location>
        <begin position="26"/>
        <end position="176"/>
    </location>
</feature>
<evidence type="ECO:0008006" key="4">
    <source>
        <dbReference type="Google" id="ProtNLM"/>
    </source>
</evidence>
<keyword evidence="1" id="KW-0732">Signal</keyword>
<dbReference type="GeneID" id="93365244"/>
<reference evidence="2 3" key="1">
    <citation type="submission" date="2009-04" db="EMBL/GenBank/DDBJ databases">
        <authorList>
            <person name="Sebastian Y."/>
            <person name="Madupu R."/>
            <person name="Durkin A.S."/>
            <person name="Torralba M."/>
            <person name="Methe B."/>
            <person name="Sutton G.G."/>
            <person name="Strausberg R.L."/>
            <person name="Nelson K.E."/>
        </authorList>
    </citation>
    <scope>NUCLEOTIDE SEQUENCE [LARGE SCALE GENOMIC DNA]</scope>
    <source>
        <strain evidence="3">ATCC 35406 / BCRC 14492 / JCM 8526 / NCTC 13058 / HG 370</strain>
    </source>
</reference>
<keyword evidence="3" id="KW-1185">Reference proteome</keyword>
<comment type="caution">
    <text evidence="2">The sequence shown here is derived from an EMBL/GenBank/DDBJ whole genome shotgun (WGS) entry which is preliminary data.</text>
</comment>
<dbReference type="STRING" id="553175.POREN0001_0239"/>
<evidence type="ECO:0000256" key="1">
    <source>
        <dbReference type="SAM" id="SignalP"/>
    </source>
</evidence>
<name>C3JAK2_POREA</name>
<evidence type="ECO:0000313" key="3">
    <source>
        <dbReference type="Proteomes" id="UP000004295"/>
    </source>
</evidence>
<proteinExistence type="predicted"/>
<dbReference type="AlphaFoldDB" id="C3JAK2"/>
<gene>
    <name evidence="2" type="ORF">POREN0001_0239</name>
</gene>
<accession>C3JAK2</accession>
<organism evidence="2 3">
    <name type="scientific">Porphyromonas endodontalis (strain ATCC 35406 / DSM 24491 / JCM 8526 / CCUG 16442 / BCRC 14492 / NCTC 13058 / HG 370)</name>
    <name type="common">Bacteroides endodontalis</name>
    <dbReference type="NCBI Taxonomy" id="553175"/>
    <lineage>
        <taxon>Bacteria</taxon>
        <taxon>Pseudomonadati</taxon>
        <taxon>Bacteroidota</taxon>
        <taxon>Bacteroidia</taxon>
        <taxon>Bacteroidales</taxon>
        <taxon>Porphyromonadaceae</taxon>
        <taxon>Porphyromonas</taxon>
    </lineage>
</organism>
<protein>
    <recommendedName>
        <fullName evidence="4">Outer membrane protein beta-barrel domain-containing protein</fullName>
    </recommendedName>
</protein>
<feature type="signal peptide" evidence="1">
    <location>
        <begin position="1"/>
        <end position="25"/>
    </location>
</feature>
<dbReference type="RefSeq" id="WP_004333833.1">
    <property type="nucleotide sequence ID" value="NZ_ACNN01000020.1"/>
</dbReference>
<sequence>MKVRNLILGLAVAFAGFASLGEANAQKTFEKGTQTASIMIGLPSTTGLFSSIVVPPLTAVYEYGIVGNLFSNGKGTIGVGGQGEYVLFRSGADNYAGYFFLGGRGALHYEFVPKLDTYAGLALGWSFVGGAALRNSGAFGTQGFVGARYYVTPTLALGGELGYGLTLVNLGVTFRF</sequence>
<evidence type="ECO:0000313" key="2">
    <source>
        <dbReference type="EMBL" id="EEN82840.1"/>
    </source>
</evidence>